<feature type="compositionally biased region" description="Polar residues" evidence="1">
    <location>
        <begin position="33"/>
        <end position="42"/>
    </location>
</feature>
<name>A0A2I0WRJ8_9ASPA</name>
<reference evidence="2 3" key="1">
    <citation type="journal article" date="2016" name="Sci. Rep.">
        <title>The Dendrobium catenatum Lindl. genome sequence provides insights into polysaccharide synthase, floral development and adaptive evolution.</title>
        <authorList>
            <person name="Zhang G.Q."/>
            <person name="Xu Q."/>
            <person name="Bian C."/>
            <person name="Tsai W.C."/>
            <person name="Yeh C.M."/>
            <person name="Liu K.W."/>
            <person name="Yoshida K."/>
            <person name="Zhang L.S."/>
            <person name="Chang S.B."/>
            <person name="Chen F."/>
            <person name="Shi Y."/>
            <person name="Su Y.Y."/>
            <person name="Zhang Y.Q."/>
            <person name="Chen L.J."/>
            <person name="Yin Y."/>
            <person name="Lin M."/>
            <person name="Huang H."/>
            <person name="Deng H."/>
            <person name="Wang Z.W."/>
            <person name="Zhu S.L."/>
            <person name="Zhao X."/>
            <person name="Deng C."/>
            <person name="Niu S.C."/>
            <person name="Huang J."/>
            <person name="Wang M."/>
            <person name="Liu G.H."/>
            <person name="Yang H.J."/>
            <person name="Xiao X.J."/>
            <person name="Hsiao Y.Y."/>
            <person name="Wu W.L."/>
            <person name="Chen Y.Y."/>
            <person name="Mitsuda N."/>
            <person name="Ohme-Takagi M."/>
            <person name="Luo Y.B."/>
            <person name="Van de Peer Y."/>
            <person name="Liu Z.J."/>
        </authorList>
    </citation>
    <scope>NUCLEOTIDE SEQUENCE [LARGE SCALE GENOMIC DNA]</scope>
    <source>
        <tissue evidence="2">The whole plant</tissue>
    </source>
</reference>
<dbReference type="AlphaFoldDB" id="A0A2I0WRJ8"/>
<sequence>MEKLKSLAGQTEFEETPPDHEEQRFMHDKEEATTSTSVSKTCNSPGIACEIPHDESISDVNLYCLKSLRENWI</sequence>
<protein>
    <submittedName>
        <fullName evidence="2">Uncharacterized protein</fullName>
    </submittedName>
</protein>
<dbReference type="Proteomes" id="UP000233837">
    <property type="component" value="Unassembled WGS sequence"/>
</dbReference>
<proteinExistence type="predicted"/>
<feature type="region of interest" description="Disordered" evidence="1">
    <location>
        <begin position="1"/>
        <end position="42"/>
    </location>
</feature>
<gene>
    <name evidence="2" type="ORF">MA16_Dca008924</name>
</gene>
<reference evidence="2 3" key="2">
    <citation type="journal article" date="2017" name="Nature">
        <title>The Apostasia genome and the evolution of orchids.</title>
        <authorList>
            <person name="Zhang G.Q."/>
            <person name="Liu K.W."/>
            <person name="Li Z."/>
            <person name="Lohaus R."/>
            <person name="Hsiao Y.Y."/>
            <person name="Niu S.C."/>
            <person name="Wang J.Y."/>
            <person name="Lin Y.C."/>
            <person name="Xu Q."/>
            <person name="Chen L.J."/>
            <person name="Yoshida K."/>
            <person name="Fujiwara S."/>
            <person name="Wang Z.W."/>
            <person name="Zhang Y.Q."/>
            <person name="Mitsuda N."/>
            <person name="Wang M."/>
            <person name="Liu G.H."/>
            <person name="Pecoraro L."/>
            <person name="Huang H.X."/>
            <person name="Xiao X.J."/>
            <person name="Lin M."/>
            <person name="Wu X.Y."/>
            <person name="Wu W.L."/>
            <person name="Chen Y.Y."/>
            <person name="Chang S.B."/>
            <person name="Sakamoto S."/>
            <person name="Ohme-Takagi M."/>
            <person name="Yagi M."/>
            <person name="Zeng S.J."/>
            <person name="Shen C.Y."/>
            <person name="Yeh C.M."/>
            <person name="Luo Y.B."/>
            <person name="Tsai W.C."/>
            <person name="Van de Peer Y."/>
            <person name="Liu Z.J."/>
        </authorList>
    </citation>
    <scope>NUCLEOTIDE SEQUENCE [LARGE SCALE GENOMIC DNA]</scope>
    <source>
        <tissue evidence="2">The whole plant</tissue>
    </source>
</reference>
<accession>A0A2I0WRJ8</accession>
<evidence type="ECO:0000256" key="1">
    <source>
        <dbReference type="SAM" id="MobiDB-lite"/>
    </source>
</evidence>
<organism evidence="2 3">
    <name type="scientific">Dendrobium catenatum</name>
    <dbReference type="NCBI Taxonomy" id="906689"/>
    <lineage>
        <taxon>Eukaryota</taxon>
        <taxon>Viridiplantae</taxon>
        <taxon>Streptophyta</taxon>
        <taxon>Embryophyta</taxon>
        <taxon>Tracheophyta</taxon>
        <taxon>Spermatophyta</taxon>
        <taxon>Magnoliopsida</taxon>
        <taxon>Liliopsida</taxon>
        <taxon>Asparagales</taxon>
        <taxon>Orchidaceae</taxon>
        <taxon>Epidendroideae</taxon>
        <taxon>Malaxideae</taxon>
        <taxon>Dendrobiinae</taxon>
        <taxon>Dendrobium</taxon>
    </lineage>
</organism>
<dbReference type="EMBL" id="KZ502458">
    <property type="protein sequence ID" value="PKU78299.1"/>
    <property type="molecule type" value="Genomic_DNA"/>
</dbReference>
<evidence type="ECO:0000313" key="3">
    <source>
        <dbReference type="Proteomes" id="UP000233837"/>
    </source>
</evidence>
<keyword evidence="3" id="KW-1185">Reference proteome</keyword>
<evidence type="ECO:0000313" key="2">
    <source>
        <dbReference type="EMBL" id="PKU78299.1"/>
    </source>
</evidence>
<feature type="compositionally biased region" description="Basic and acidic residues" evidence="1">
    <location>
        <begin position="17"/>
        <end position="32"/>
    </location>
</feature>